<dbReference type="PRINTS" id="PR00797">
    <property type="entry name" value="STREPTOPAIN"/>
</dbReference>
<dbReference type="InterPro" id="IPR038765">
    <property type="entry name" value="Papain-like_cys_pep_sf"/>
</dbReference>
<dbReference type="SUPFAM" id="SSF54001">
    <property type="entry name" value="Cysteine proteinases"/>
    <property type="match status" value="1"/>
</dbReference>
<accession>A0A0S7XSY7</accession>
<dbReference type="InterPro" id="IPR000200">
    <property type="entry name" value="Peptidase_C10"/>
</dbReference>
<dbReference type="GO" id="GO:0008234">
    <property type="term" value="F:cysteine-type peptidase activity"/>
    <property type="evidence" value="ECO:0007669"/>
    <property type="project" value="InterPro"/>
</dbReference>
<evidence type="ECO:0000313" key="2">
    <source>
        <dbReference type="EMBL" id="KPJ65375.1"/>
    </source>
</evidence>
<dbReference type="PATRIC" id="fig|1703775.3.peg.862"/>
<dbReference type="Gene3D" id="3.90.70.50">
    <property type="entry name" value="Peptidase C10, streptopain"/>
    <property type="match status" value="2"/>
</dbReference>
<dbReference type="InterPro" id="IPR044934">
    <property type="entry name" value="Streptopain_sf"/>
</dbReference>
<evidence type="ECO:0000256" key="1">
    <source>
        <dbReference type="PIRSR" id="PIRSR600200-1"/>
    </source>
</evidence>
<organism evidence="2 3">
    <name type="scientific">candidate division WOR-1 bacterium DG_54_3</name>
    <dbReference type="NCBI Taxonomy" id="1703775"/>
    <lineage>
        <taxon>Bacteria</taxon>
        <taxon>Bacillati</taxon>
        <taxon>Saganbacteria</taxon>
    </lineage>
</organism>
<proteinExistence type="predicted"/>
<name>A0A0S7XSY7_UNCSA</name>
<feature type="active site" description="Nucleophile" evidence="1">
    <location>
        <position position="218"/>
    </location>
</feature>
<reference evidence="2 3" key="1">
    <citation type="journal article" date="2015" name="Microbiome">
        <title>Genomic resolution of linkages in carbon, nitrogen, and sulfur cycling among widespread estuary sediment bacteria.</title>
        <authorList>
            <person name="Baker B.J."/>
            <person name="Lazar C.S."/>
            <person name="Teske A.P."/>
            <person name="Dick G.J."/>
        </authorList>
    </citation>
    <scope>NUCLEOTIDE SEQUENCE [LARGE SCALE GENOMIC DNA]</scope>
    <source>
        <strain evidence="2">DG_54_3</strain>
    </source>
</reference>
<dbReference type="Proteomes" id="UP000051861">
    <property type="component" value="Unassembled WGS sequence"/>
</dbReference>
<dbReference type="Pfam" id="PF01640">
    <property type="entry name" value="Peptidase_C10"/>
    <property type="match status" value="1"/>
</dbReference>
<protein>
    <recommendedName>
        <fullName evidence="4">Spi protease inhibitor domain-containing protein</fullName>
    </recommendedName>
</protein>
<dbReference type="EMBL" id="LIZX01000121">
    <property type="protein sequence ID" value="KPJ65375.1"/>
    <property type="molecule type" value="Genomic_DNA"/>
</dbReference>
<dbReference type="SUPFAM" id="SSF51126">
    <property type="entry name" value="Pectin lyase-like"/>
    <property type="match status" value="1"/>
</dbReference>
<dbReference type="InterPro" id="IPR011050">
    <property type="entry name" value="Pectin_lyase_fold/virulence"/>
</dbReference>
<gene>
    <name evidence="2" type="ORF">AMJ44_10370</name>
</gene>
<dbReference type="AlphaFoldDB" id="A0A0S7XSY7"/>
<dbReference type="GO" id="GO:0006508">
    <property type="term" value="P:proteolysis"/>
    <property type="evidence" value="ECO:0007669"/>
    <property type="project" value="InterPro"/>
</dbReference>
<evidence type="ECO:0000313" key="3">
    <source>
        <dbReference type="Proteomes" id="UP000051861"/>
    </source>
</evidence>
<comment type="caution">
    <text evidence="2">The sequence shown here is derived from an EMBL/GenBank/DDBJ whole genome shotgun (WGS) entry which is preliminary data.</text>
</comment>
<feature type="active site" description="Proton acceptor" evidence="1">
    <location>
        <position position="366"/>
    </location>
</feature>
<evidence type="ECO:0008006" key="4">
    <source>
        <dbReference type="Google" id="ProtNLM"/>
    </source>
</evidence>
<sequence>MKGIANKIPRANRPWVSILLFWLILTPVFSQAKELGEQQVRSAVQTWVRYVTADARPNAVIERMEPYQVNGKTVAYIAHLSGGGFCLCGADDLVLPVYLYSPKGTYDRDNPNYQYILWEIETRLKNLQTGIEEKDPKLQPYEEALAERAVFWQDLSAGRMPRRMEGKAPLVEPDMIELPVTSHWTQRSPYNNSCPIGDVDCTACPNDLSPISPARLGCVATATAQIMKYWNWPLSGTEERSYPWDGDDSCDDPVGAQELSADLTDPYDWQNMPDDCESGCSQAQQDALAELCYEVAVALETDFGVCGSFSSGDKIDDVLKSYFRYHEDGRHSETIDIEEIAEEIQWLRPVAMRGSRIAKEKGKVGHAWVIYGYNKGTDPDREFKVNMGWGGYFDDWYTLDNVYGPNGVYNLNRIQVTRIAPRDMAKFVGDSDAGDGSPDNPYKDIDEALAEAPEGATLMFKAGSDNTFSGDSLVINRRLTLKGKDVTIRKGAKGVVIHPH</sequence>